<dbReference type="SUPFAM" id="SSF81296">
    <property type="entry name" value="E set domains"/>
    <property type="match status" value="1"/>
</dbReference>
<sequence>MKVLLISAVIYCAIATCFAQKVEFHDCGSQLSTINEVDVNPCPSLPCIFKTNSNVTLTITLTPNAAVSDAKSVVTGIIEGIPVPFPLPDENACNFMTCPLAPGTAVTYKTAIFVRPEYPSTNLIVQWEVTSSSGEVFCFLVPATISK</sequence>
<evidence type="ECO:0000256" key="5">
    <source>
        <dbReference type="ARBA" id="ARBA00023157"/>
    </source>
</evidence>
<dbReference type="FunFam" id="2.60.40.770:FF:000001">
    <property type="entry name" value="NPC intracellular cholesterol transporter 2"/>
    <property type="match status" value="1"/>
</dbReference>
<dbReference type="GO" id="GO:0032367">
    <property type="term" value="P:intracellular cholesterol transport"/>
    <property type="evidence" value="ECO:0007669"/>
    <property type="project" value="InterPro"/>
</dbReference>
<gene>
    <name evidence="8" type="ORF">CUNI_LOCUS8023</name>
</gene>
<evidence type="ECO:0000313" key="9">
    <source>
        <dbReference type="Proteomes" id="UP000678393"/>
    </source>
</evidence>
<dbReference type="GO" id="GO:0032934">
    <property type="term" value="F:sterol binding"/>
    <property type="evidence" value="ECO:0007669"/>
    <property type="project" value="InterPro"/>
</dbReference>
<keyword evidence="9" id="KW-1185">Reference proteome</keyword>
<evidence type="ECO:0000256" key="4">
    <source>
        <dbReference type="ARBA" id="ARBA00022729"/>
    </source>
</evidence>
<evidence type="ECO:0000256" key="1">
    <source>
        <dbReference type="ARBA" id="ARBA00004613"/>
    </source>
</evidence>
<evidence type="ECO:0000256" key="2">
    <source>
        <dbReference type="ARBA" id="ARBA00006370"/>
    </source>
</evidence>
<evidence type="ECO:0000256" key="6">
    <source>
        <dbReference type="SAM" id="SignalP"/>
    </source>
</evidence>
<dbReference type="SMART" id="SM00737">
    <property type="entry name" value="ML"/>
    <property type="match status" value="1"/>
</dbReference>
<evidence type="ECO:0000313" key="8">
    <source>
        <dbReference type="EMBL" id="CAG5122465.1"/>
    </source>
</evidence>
<keyword evidence="4 6" id="KW-0732">Signal</keyword>
<dbReference type="Pfam" id="PF02221">
    <property type="entry name" value="E1_DerP2_DerF2"/>
    <property type="match status" value="1"/>
</dbReference>
<dbReference type="PANTHER" id="PTHR11306">
    <property type="entry name" value="NIEMANN PICK TYPE C2 PROTEIN NPC2-RELATED"/>
    <property type="match status" value="1"/>
</dbReference>
<feature type="signal peptide" evidence="6">
    <location>
        <begin position="1"/>
        <end position="19"/>
    </location>
</feature>
<comment type="subcellular location">
    <subcellularLocation>
        <location evidence="1">Secreted</location>
    </subcellularLocation>
</comment>
<proteinExistence type="inferred from homology"/>
<dbReference type="CDD" id="cd00916">
    <property type="entry name" value="Npc2_like"/>
    <property type="match status" value="1"/>
</dbReference>
<evidence type="ECO:0000256" key="3">
    <source>
        <dbReference type="ARBA" id="ARBA00022525"/>
    </source>
</evidence>
<keyword evidence="3" id="KW-0964">Secreted</keyword>
<feature type="chain" id="PRO_5035791078" description="MD-2-related lipid-recognition domain-containing protein" evidence="6">
    <location>
        <begin position="20"/>
        <end position="147"/>
    </location>
</feature>
<evidence type="ECO:0000259" key="7">
    <source>
        <dbReference type="SMART" id="SM00737"/>
    </source>
</evidence>
<name>A0A8S3Z394_9EUPU</name>
<protein>
    <recommendedName>
        <fullName evidence="7">MD-2-related lipid-recognition domain-containing protein</fullName>
    </recommendedName>
</protein>
<dbReference type="GO" id="GO:0005576">
    <property type="term" value="C:extracellular region"/>
    <property type="evidence" value="ECO:0007669"/>
    <property type="project" value="UniProtKB-SubCell"/>
</dbReference>
<dbReference type="InterPro" id="IPR033916">
    <property type="entry name" value="ML_Npc2-like"/>
</dbReference>
<dbReference type="Proteomes" id="UP000678393">
    <property type="component" value="Unassembled WGS sequence"/>
</dbReference>
<dbReference type="OrthoDB" id="6489092at2759"/>
<reference evidence="8" key="1">
    <citation type="submission" date="2021-04" db="EMBL/GenBank/DDBJ databases">
        <authorList>
            <consortium name="Molecular Ecology Group"/>
        </authorList>
    </citation>
    <scope>NUCLEOTIDE SEQUENCE</scope>
</reference>
<feature type="domain" description="MD-2-related lipid-recognition" evidence="7">
    <location>
        <begin position="24"/>
        <end position="143"/>
    </location>
</feature>
<dbReference type="InterPro" id="IPR014756">
    <property type="entry name" value="Ig_E-set"/>
</dbReference>
<dbReference type="AlphaFoldDB" id="A0A8S3Z394"/>
<dbReference type="InterPro" id="IPR039670">
    <property type="entry name" value="NPC2-like"/>
</dbReference>
<organism evidence="8 9">
    <name type="scientific">Candidula unifasciata</name>
    <dbReference type="NCBI Taxonomy" id="100452"/>
    <lineage>
        <taxon>Eukaryota</taxon>
        <taxon>Metazoa</taxon>
        <taxon>Spiralia</taxon>
        <taxon>Lophotrochozoa</taxon>
        <taxon>Mollusca</taxon>
        <taxon>Gastropoda</taxon>
        <taxon>Heterobranchia</taxon>
        <taxon>Euthyneura</taxon>
        <taxon>Panpulmonata</taxon>
        <taxon>Eupulmonata</taxon>
        <taxon>Stylommatophora</taxon>
        <taxon>Helicina</taxon>
        <taxon>Helicoidea</taxon>
        <taxon>Geomitridae</taxon>
        <taxon>Candidula</taxon>
    </lineage>
</organism>
<dbReference type="PANTHER" id="PTHR11306:SF68">
    <property type="entry name" value="NPC INTRACELLULAR CHOLESTEROL TRANSPORTER 2"/>
    <property type="match status" value="1"/>
</dbReference>
<comment type="caution">
    <text evidence="8">The sequence shown here is derived from an EMBL/GenBank/DDBJ whole genome shotgun (WGS) entry which is preliminary data.</text>
</comment>
<keyword evidence="5" id="KW-1015">Disulfide bond</keyword>
<dbReference type="EMBL" id="CAJHNH020001299">
    <property type="protein sequence ID" value="CAG5122465.1"/>
    <property type="molecule type" value="Genomic_DNA"/>
</dbReference>
<dbReference type="Gene3D" id="2.60.40.770">
    <property type="match status" value="1"/>
</dbReference>
<comment type="similarity">
    <text evidence="2">Belongs to the NPC2 family.</text>
</comment>
<accession>A0A8S3Z394</accession>
<dbReference type="InterPro" id="IPR003172">
    <property type="entry name" value="ML_dom"/>
</dbReference>